<feature type="compositionally biased region" description="Polar residues" evidence="2">
    <location>
        <begin position="426"/>
        <end position="438"/>
    </location>
</feature>
<feature type="compositionally biased region" description="Polar residues" evidence="2">
    <location>
        <begin position="405"/>
        <end position="419"/>
    </location>
</feature>
<feature type="compositionally biased region" description="Basic and acidic residues" evidence="2">
    <location>
        <begin position="317"/>
        <end position="326"/>
    </location>
</feature>
<dbReference type="VEuPathDB" id="AmoebaDB:NfTy_003830"/>
<proteinExistence type="predicted"/>
<protein>
    <submittedName>
        <fullName evidence="3">Uncharacterized protein</fullName>
    </submittedName>
</protein>
<feature type="coiled-coil region" evidence="1">
    <location>
        <begin position="911"/>
        <end position="938"/>
    </location>
</feature>
<evidence type="ECO:0000313" key="4">
    <source>
        <dbReference type="Proteomes" id="UP000444721"/>
    </source>
</evidence>
<evidence type="ECO:0000256" key="2">
    <source>
        <dbReference type="SAM" id="MobiDB-lite"/>
    </source>
</evidence>
<feature type="compositionally biased region" description="Polar residues" evidence="2">
    <location>
        <begin position="468"/>
        <end position="480"/>
    </location>
</feature>
<feature type="compositionally biased region" description="Low complexity" evidence="2">
    <location>
        <begin position="24"/>
        <end position="41"/>
    </location>
</feature>
<feature type="compositionally biased region" description="Low complexity" evidence="2">
    <location>
        <begin position="291"/>
        <end position="305"/>
    </location>
</feature>
<organism evidence="3 4">
    <name type="scientific">Naegleria fowleri</name>
    <name type="common">Brain eating amoeba</name>
    <dbReference type="NCBI Taxonomy" id="5763"/>
    <lineage>
        <taxon>Eukaryota</taxon>
        <taxon>Discoba</taxon>
        <taxon>Heterolobosea</taxon>
        <taxon>Tetramitia</taxon>
        <taxon>Eutetramitia</taxon>
        <taxon>Vahlkampfiidae</taxon>
        <taxon>Naegleria</taxon>
    </lineage>
</organism>
<dbReference type="VEuPathDB" id="AmoebaDB:FDP41_007547"/>
<name>A0A6A5CFM0_NAEFO</name>
<evidence type="ECO:0000256" key="1">
    <source>
        <dbReference type="SAM" id="Coils"/>
    </source>
</evidence>
<feature type="region of interest" description="Disordered" evidence="2">
    <location>
        <begin position="144"/>
        <end position="165"/>
    </location>
</feature>
<dbReference type="VEuPathDB" id="AmoebaDB:NF0002020"/>
<dbReference type="OMA" id="VINFRVR"/>
<reference evidence="3 4" key="1">
    <citation type="journal article" date="2019" name="Sci. Rep.">
        <title>Nanopore sequencing improves the draft genome of the human pathogenic amoeba Naegleria fowleri.</title>
        <authorList>
            <person name="Liechti N."/>
            <person name="Schurch N."/>
            <person name="Bruggmann R."/>
            <person name="Wittwer M."/>
        </authorList>
    </citation>
    <scope>NUCLEOTIDE SEQUENCE [LARGE SCALE GENOMIC DNA]</scope>
    <source>
        <strain evidence="3 4">ATCC 30894</strain>
    </source>
</reference>
<feature type="compositionally biased region" description="Polar residues" evidence="2">
    <location>
        <begin position="451"/>
        <end position="461"/>
    </location>
</feature>
<comment type="caution">
    <text evidence="3">The sequence shown here is derived from an EMBL/GenBank/DDBJ whole genome shotgun (WGS) entry which is preliminary data.</text>
</comment>
<feature type="coiled-coil region" evidence="1">
    <location>
        <begin position="1298"/>
        <end position="1367"/>
    </location>
</feature>
<feature type="compositionally biased region" description="Polar residues" evidence="2">
    <location>
        <begin position="225"/>
        <end position="239"/>
    </location>
</feature>
<feature type="compositionally biased region" description="Polar residues" evidence="2">
    <location>
        <begin position="536"/>
        <end position="546"/>
    </location>
</feature>
<dbReference type="EMBL" id="VFQX01000003">
    <property type="protein sequence ID" value="KAF0984370.1"/>
    <property type="molecule type" value="Genomic_DNA"/>
</dbReference>
<feature type="region of interest" description="Disordered" evidence="2">
    <location>
        <begin position="532"/>
        <end position="552"/>
    </location>
</feature>
<feature type="compositionally biased region" description="Acidic residues" evidence="2">
    <location>
        <begin position="377"/>
        <end position="390"/>
    </location>
</feature>
<dbReference type="OrthoDB" id="10372817at2759"/>
<feature type="compositionally biased region" description="Low complexity" evidence="2">
    <location>
        <begin position="244"/>
        <end position="260"/>
    </location>
</feature>
<feature type="compositionally biased region" description="Polar residues" evidence="2">
    <location>
        <begin position="306"/>
        <end position="316"/>
    </location>
</feature>
<feature type="region of interest" description="Disordered" evidence="2">
    <location>
        <begin position="1"/>
        <end position="41"/>
    </location>
</feature>
<accession>A0A6A5CFM0</accession>
<dbReference type="Proteomes" id="UP000444721">
    <property type="component" value="Unassembled WGS sequence"/>
</dbReference>
<feature type="region of interest" description="Disordered" evidence="2">
    <location>
        <begin position="371"/>
        <end position="480"/>
    </location>
</feature>
<feature type="compositionally biased region" description="Acidic residues" evidence="2">
    <location>
        <begin position="214"/>
        <end position="223"/>
    </location>
</feature>
<feature type="region of interest" description="Disordered" evidence="2">
    <location>
        <begin position="80"/>
        <end position="109"/>
    </location>
</feature>
<feature type="compositionally biased region" description="Polar residues" evidence="2">
    <location>
        <begin position="276"/>
        <end position="290"/>
    </location>
</feature>
<keyword evidence="4" id="KW-1185">Reference proteome</keyword>
<dbReference type="RefSeq" id="XP_044569083.1">
    <property type="nucleotide sequence ID" value="XM_044711304.1"/>
</dbReference>
<sequence length="1438" mass="164570">MMKRPASAGPTRKPQKTPSDDDPSVNGLSNTNNNNSCGSSSSGPFILCTTNSIKQRKVLSSNFVDLTKELARDAPLFEQQQQTIQTTNKSARTSTNNTINSGRPSSASSATRIYRKLYTNTQSHHKEFDKEKSFLRISTSPLPFSRPTSASPTIRPASALSTRSTTSSVVSIAKNSNTSISGVSKTFRGIIEQNYLAKKKGRAPFKIENIFNEDEEDEDEDESAVSHNAHQKQQTTTSKRATRPRSASSTGTQSSSRPWSASSVTSARRGSKKSRTTSTEYVPSSFLESYTPTSTATLTTPPTLSHYSLPTSSSIQKRVEKTRTDQKPTPIALQQHLTTQGTPAVSSLKKTNSKNDFFLTRTVSFKSLCDRSCDSVSDSDTDSEDTEDIIISENSKEKSKPLLARTTSITSTSSLQKSITDPFKQPSLSRTNSSASIVSSSMQRSDSKKSLTISVNNTPTADNKDQASKSNSVVKSISPLSKNSPNMSSFKKIFSPRGSEFSFGDESDSFIEELNDAAAVLKTHILALPKTKKQKALQSQKNTNHVRSPLKRSPTVKNDFLLSRNKVVTDTFVKAVEKRNKPFTDLIKDPTSKARSGVDSSSYIWNIDTDLCVQNASEMVQQVSFTPVQEESTSFNNVQHHHTEKINLQLPFNDEELTKLKKCNNVVIDTRTTYISGITHSINSVLNTWSSNIETTKEKEEAKIVINDTQAIEHIKTMRESIEMMRSSPPSKKKAAKNSSFELSKQILSKDPSFFGFEVSDQFICDLKQKVEIDDDADDITNLIRDYKEDISKSKKTVVVNDSSDSESEKPKLPDIPLNVGKEKRMKVNQKILNERIADIKKYAWKYAELEKRVKQIKKEMKEQEKKLEIENFVKKNAEMPLKTMNDMRNNREIVIQRQAFIREQAVLKFNEQERQRCEELDRKFEEKEKRRQNATSEKMSKVYKQTMWKLQKTWLPIVKISLFISAITEPLLSERVKRKRETDEKVALFVMRKRLLPYILKRRDQKQQAALQVIRKNWLIYVINFRVRRKKKAVDVIQKFIEDINKTNRMVRAVSRFINAVKKIQRFVKKFLFRRRLHLHMLNRQYKRLETEFTKNQAKQDIAEVKFKIVDVLKKVKETAFFEEPSTATESRAIYRKQQHVPHVPQPGSGWEDDTSGIRRTKLAVSEAKKTLRHVQKFVIDELKEQIAQTPQSTMDGKMVSPRSSKKGPNMSHAETILKQSERWVKGLDDFPYLIHIIENNMLKNQLILKLGRMLRITPTKRCHKTLDAIRMRIIREDLTRRMHQIRLEELDIEKRKERAVQALNFQKKMMTQLQKQRSFSNRISLPAGVTTSELLAEQLQKQNSILQEEEEIEKERIELKKKKTIGYLPQHAMEILVRKGLEETLMMEKRRQRAPNSPRNTVIAHNNKQTNTLSDSFESRMDDFDEYEEILDENLN</sequence>
<feature type="region of interest" description="Disordered" evidence="2">
    <location>
        <begin position="214"/>
        <end position="326"/>
    </location>
</feature>
<feature type="region of interest" description="Disordered" evidence="2">
    <location>
        <begin position="1191"/>
        <end position="1213"/>
    </location>
</feature>
<gene>
    <name evidence="3" type="ORF">FDP41_007547</name>
</gene>
<evidence type="ECO:0000313" key="3">
    <source>
        <dbReference type="EMBL" id="KAF0984370.1"/>
    </source>
</evidence>
<keyword evidence="1" id="KW-0175">Coiled coil</keyword>
<dbReference type="GeneID" id="68114765"/>
<feature type="coiled-coil region" evidence="1">
    <location>
        <begin position="840"/>
        <end position="871"/>
    </location>
</feature>